<dbReference type="Proteomes" id="UP000585721">
    <property type="component" value="Unassembled WGS sequence"/>
</dbReference>
<dbReference type="RefSeq" id="WP_223157805.1">
    <property type="nucleotide sequence ID" value="NZ_JACHGR010000004.1"/>
</dbReference>
<dbReference type="Pfam" id="PF05930">
    <property type="entry name" value="Phage_AlpA"/>
    <property type="match status" value="1"/>
</dbReference>
<dbReference type="PANTHER" id="PTHR36154:SF1">
    <property type="entry name" value="DNA-BINDING TRANSCRIPTIONAL ACTIVATOR ALPA"/>
    <property type="match status" value="1"/>
</dbReference>
<evidence type="ECO:0000313" key="1">
    <source>
        <dbReference type="EMBL" id="MBB6055379.1"/>
    </source>
</evidence>
<dbReference type="PANTHER" id="PTHR36154">
    <property type="entry name" value="DNA-BINDING TRANSCRIPTIONAL ACTIVATOR ALPA"/>
    <property type="match status" value="1"/>
</dbReference>
<dbReference type="Gene3D" id="1.10.238.160">
    <property type="match status" value="1"/>
</dbReference>
<protein>
    <submittedName>
        <fullName evidence="1">Prophage regulatory protein</fullName>
    </submittedName>
</protein>
<proteinExistence type="predicted"/>
<reference evidence="1 2" key="1">
    <citation type="submission" date="2020-08" db="EMBL/GenBank/DDBJ databases">
        <title>Genomic Encyclopedia of Type Strains, Phase IV (KMG-IV): sequencing the most valuable type-strain genomes for metagenomic binning, comparative biology and taxonomic classification.</title>
        <authorList>
            <person name="Goeker M."/>
        </authorList>
    </citation>
    <scope>NUCLEOTIDE SEQUENCE [LARGE SCALE GENOMIC DNA]</scope>
    <source>
        <strain evidence="1 2">DSM 22975</strain>
    </source>
</reference>
<comment type="caution">
    <text evidence="1">The sequence shown here is derived from an EMBL/GenBank/DDBJ whole genome shotgun (WGS) entry which is preliminary data.</text>
</comment>
<dbReference type="InterPro" id="IPR052931">
    <property type="entry name" value="Prophage_regulatory_activator"/>
</dbReference>
<dbReference type="InterPro" id="IPR010260">
    <property type="entry name" value="AlpA"/>
</dbReference>
<dbReference type="EMBL" id="JACHGR010000004">
    <property type="protein sequence ID" value="MBB6055379.1"/>
    <property type="molecule type" value="Genomic_DNA"/>
</dbReference>
<dbReference type="AlphaFoldDB" id="A0A841GBR1"/>
<organism evidence="1 2">
    <name type="scientific">Tolumonas osonensis</name>
    <dbReference type="NCBI Taxonomy" id="675874"/>
    <lineage>
        <taxon>Bacteria</taxon>
        <taxon>Pseudomonadati</taxon>
        <taxon>Pseudomonadota</taxon>
        <taxon>Gammaproteobacteria</taxon>
        <taxon>Aeromonadales</taxon>
        <taxon>Aeromonadaceae</taxon>
        <taxon>Tolumonas</taxon>
    </lineage>
</organism>
<accession>A0A841GBR1</accession>
<keyword evidence="2" id="KW-1185">Reference proteome</keyword>
<gene>
    <name evidence="1" type="ORF">HNR75_001285</name>
</gene>
<name>A0A841GBR1_9GAMM</name>
<evidence type="ECO:0000313" key="2">
    <source>
        <dbReference type="Proteomes" id="UP000585721"/>
    </source>
</evidence>
<sequence length="59" mass="6723">MRLIRIGNVMFKTGLARSTIYKFIKTKGFPHQVNMGGRLAAWVEADVDNWIANQISNSR</sequence>